<dbReference type="Gene3D" id="1.10.510.10">
    <property type="entry name" value="Transferase(Phosphotransferase) domain 1"/>
    <property type="match status" value="1"/>
</dbReference>
<dbReference type="AlphaFoldDB" id="A0A9C7UP83"/>
<sequence>MLSYLNSSDQSKSYQTRWKWWWSNQSIASWFQSHKIFSAQNEVNSAVHVKNSSEERTWKENEESSLEEYEYPYSFSKGTPANVKTCVPTSPMTPENCNETSSYSSFRKLALYNEYCESEKWITDLERTPSQLECLNLPSFSPSDYRIRQISYHVEIIQTLLIPSIRNSDSSHLKWIAPLGSGAVGIVLCPNAADIAVKVSIYETGFDPKYLHPSKAEAQIMRRLFTVLRLSESNPVTPHVAIIFEDIYGVSLSSLQIPKHFWESSRSAKELQKWIGRNRNCDLTNCSLLFSERLEGGTLFRSLCKSSPDMKRQRSVDLEELSQGQLRTPKSFSQVLHELGVSSVDGIRTVAFQVLFTLAVIKELVPGFKHNDLSLANIMLRATHDFPVDLWESSITQGRETRSNSEHSAKFYSPPLRVYLYKYHNEKFLVPDLGFQPAIADFDFACIGNGSHPEDITNAKVAFFESRKVYEDYNIHSKRDDISDAQMFLSNLKDVALHNLQRELKSRSLFLKASPNKEESFMLEFFQRRVHPQCNDSQNRSLRGRLPPGLYETSDYYTPKGVLKDSFFDCFRNMAAEYERNPSKFKLLESYGIEGH</sequence>
<accession>A0A9C7UP83</accession>
<dbReference type="OrthoDB" id="9453at2759"/>
<evidence type="ECO:0000313" key="2">
    <source>
        <dbReference type="Proteomes" id="UP001061958"/>
    </source>
</evidence>
<organism evidence="1 2">
    <name type="scientific">Galdieria partita</name>
    <dbReference type="NCBI Taxonomy" id="83374"/>
    <lineage>
        <taxon>Eukaryota</taxon>
        <taxon>Rhodophyta</taxon>
        <taxon>Bangiophyceae</taxon>
        <taxon>Galdieriales</taxon>
        <taxon>Galdieriaceae</taxon>
        <taxon>Galdieria</taxon>
    </lineage>
</organism>
<reference evidence="1" key="2">
    <citation type="submission" date="2022-01" db="EMBL/GenBank/DDBJ databases">
        <authorList>
            <person name="Hirooka S."/>
            <person name="Miyagishima S.Y."/>
        </authorList>
    </citation>
    <scope>NUCLEOTIDE SEQUENCE</scope>
    <source>
        <strain evidence="1">NBRC 102759</strain>
    </source>
</reference>
<dbReference type="InterPro" id="IPR011009">
    <property type="entry name" value="Kinase-like_dom_sf"/>
</dbReference>
<proteinExistence type="predicted"/>
<name>A0A9C7UP83_9RHOD</name>
<dbReference type="Proteomes" id="UP001061958">
    <property type="component" value="Unassembled WGS sequence"/>
</dbReference>
<evidence type="ECO:0000313" key="1">
    <source>
        <dbReference type="EMBL" id="GJQ10255.1"/>
    </source>
</evidence>
<reference evidence="1" key="1">
    <citation type="journal article" date="2022" name="Proc. Natl. Acad. Sci. U.S.A.">
        <title>Life cycle and functional genomics of the unicellular red alga Galdieria for elucidating algal and plant evolution and industrial use.</title>
        <authorList>
            <person name="Hirooka S."/>
            <person name="Itabashi T."/>
            <person name="Ichinose T.M."/>
            <person name="Onuma R."/>
            <person name="Fujiwara T."/>
            <person name="Yamashita S."/>
            <person name="Jong L.W."/>
            <person name="Tomita R."/>
            <person name="Iwane A.H."/>
            <person name="Miyagishima S.Y."/>
        </authorList>
    </citation>
    <scope>NUCLEOTIDE SEQUENCE</scope>
    <source>
        <strain evidence="1">NBRC 102759</strain>
    </source>
</reference>
<comment type="caution">
    <text evidence="1">The sequence shown here is derived from an EMBL/GenBank/DDBJ whole genome shotgun (WGS) entry which is preliminary data.</text>
</comment>
<gene>
    <name evidence="1" type="ORF">GpartN1_g2046.t1</name>
</gene>
<dbReference type="EMBL" id="BQMJ01000014">
    <property type="protein sequence ID" value="GJQ10255.1"/>
    <property type="molecule type" value="Genomic_DNA"/>
</dbReference>
<evidence type="ECO:0008006" key="3">
    <source>
        <dbReference type="Google" id="ProtNLM"/>
    </source>
</evidence>
<keyword evidence="2" id="KW-1185">Reference proteome</keyword>
<dbReference type="SUPFAM" id="SSF56112">
    <property type="entry name" value="Protein kinase-like (PK-like)"/>
    <property type="match status" value="1"/>
</dbReference>
<protein>
    <recommendedName>
        <fullName evidence="3">Protein kinase domain-containing protein</fullName>
    </recommendedName>
</protein>